<dbReference type="Gene3D" id="3.10.129.10">
    <property type="entry name" value="Hotdog Thioesterase"/>
    <property type="match status" value="1"/>
</dbReference>
<dbReference type="PANTHER" id="PTHR42856:SF1">
    <property type="entry name" value="ACYL-COENZYME A THIOESTERASE PAAI"/>
    <property type="match status" value="1"/>
</dbReference>
<dbReference type="Proteomes" id="UP000009071">
    <property type="component" value="Chromosome"/>
</dbReference>
<keyword evidence="3" id="KW-1185">Reference proteome</keyword>
<dbReference type="EMBL" id="AP010904">
    <property type="protein sequence ID" value="BAH74128.1"/>
    <property type="molecule type" value="Genomic_DNA"/>
</dbReference>
<dbReference type="PANTHER" id="PTHR42856">
    <property type="entry name" value="ACYL-COENZYME A THIOESTERASE PAAI"/>
    <property type="match status" value="1"/>
</dbReference>
<dbReference type="HOGENOM" id="CLU_124322_0_1_7"/>
<dbReference type="eggNOG" id="COG2050">
    <property type="taxonomic scope" value="Bacteria"/>
</dbReference>
<dbReference type="InterPro" id="IPR006683">
    <property type="entry name" value="Thioestr_dom"/>
</dbReference>
<protein>
    <submittedName>
        <fullName evidence="2">Thioesterase superfamily domain protein</fullName>
    </submittedName>
</protein>
<dbReference type="RefSeq" id="WP_012750209.1">
    <property type="nucleotide sequence ID" value="NC_012796.1"/>
</dbReference>
<gene>
    <name evidence="2" type="ordered locus">DMR_06370</name>
</gene>
<dbReference type="InterPro" id="IPR052723">
    <property type="entry name" value="Acyl-CoA_thioesterase_PaaI"/>
</dbReference>
<organism evidence="2 3">
    <name type="scientific">Solidesulfovibrio magneticus (strain ATCC 700980 / DSM 13731 / RS-1)</name>
    <name type="common">Desulfovibrio magneticus</name>
    <dbReference type="NCBI Taxonomy" id="573370"/>
    <lineage>
        <taxon>Bacteria</taxon>
        <taxon>Pseudomonadati</taxon>
        <taxon>Thermodesulfobacteriota</taxon>
        <taxon>Desulfovibrionia</taxon>
        <taxon>Desulfovibrionales</taxon>
        <taxon>Desulfovibrionaceae</taxon>
        <taxon>Solidesulfovibrio</taxon>
    </lineage>
</organism>
<dbReference type="GO" id="GO:0016289">
    <property type="term" value="F:acyl-CoA hydrolase activity"/>
    <property type="evidence" value="ECO:0007669"/>
    <property type="project" value="TreeGrafter"/>
</dbReference>
<reference evidence="2 3" key="1">
    <citation type="journal article" date="2009" name="Genome Res.">
        <title>Whole genome sequence of Desulfovibrio magneticus strain RS-1 revealed common gene clusters in magnetotactic bacteria.</title>
        <authorList>
            <person name="Nakazawa H."/>
            <person name="Arakaki A."/>
            <person name="Narita-Yamada S."/>
            <person name="Yashiro I."/>
            <person name="Jinno K."/>
            <person name="Aoki N."/>
            <person name="Tsuruyama A."/>
            <person name="Okamura Y."/>
            <person name="Tanikawa S."/>
            <person name="Fujita N."/>
            <person name="Takeyama H."/>
            <person name="Matsunaga T."/>
        </authorList>
    </citation>
    <scope>NUCLEOTIDE SEQUENCE [LARGE SCALE GENOMIC DNA]</scope>
    <source>
        <strain evidence="3">ATCC 700980 / DSM 13731 / RS-1</strain>
    </source>
</reference>
<dbReference type="AlphaFoldDB" id="C4XIW4"/>
<accession>C4XIW4</accession>
<evidence type="ECO:0000313" key="3">
    <source>
        <dbReference type="Proteomes" id="UP000009071"/>
    </source>
</evidence>
<dbReference type="KEGG" id="dma:DMR_06370"/>
<feature type="domain" description="Thioesterase" evidence="1">
    <location>
        <begin position="41"/>
        <end position="111"/>
    </location>
</feature>
<evidence type="ECO:0000259" key="1">
    <source>
        <dbReference type="Pfam" id="PF03061"/>
    </source>
</evidence>
<dbReference type="Pfam" id="PF03061">
    <property type="entry name" value="4HBT"/>
    <property type="match status" value="1"/>
</dbReference>
<proteinExistence type="predicted"/>
<dbReference type="SUPFAM" id="SSF54637">
    <property type="entry name" value="Thioesterase/thiol ester dehydrase-isomerase"/>
    <property type="match status" value="1"/>
</dbReference>
<dbReference type="STRING" id="573370.DMR_06370"/>
<dbReference type="OrthoDB" id="5323777at2"/>
<sequence>MDVNTHKSVDPGLCGQPETLGEGLARVAFTALPAMAADDRGLVHGGFVFGLADYAAMLAVNDPNVVLGAAEVRFTAPVVVGETLMAEARLTDTAGKKRLVTVTVRRGEDAVFTGTFTCFVPEKHVLDR</sequence>
<name>C4XIW4_SOLM1</name>
<evidence type="ECO:0000313" key="2">
    <source>
        <dbReference type="EMBL" id="BAH74128.1"/>
    </source>
</evidence>
<dbReference type="InterPro" id="IPR029069">
    <property type="entry name" value="HotDog_dom_sf"/>
</dbReference>